<dbReference type="EMBL" id="BPUB01000001">
    <property type="protein sequence ID" value="GJG58211.1"/>
    <property type="molecule type" value="Genomic_DNA"/>
</dbReference>
<sequence length="414" mass="46833">MIPSSDSIHVASQNSPIPVLRDAAIYGPNASGKSNLIKALDFIQDFVLDNSVLENHRNDAFKFDKDYLSAPSAFVIEIKVANILYQYGFVVSFMTSIVVKEWLSYYDGTSQKWAKVFVSDDQLELNGDVDPSNRERVLIYNEDNRKNQNLLLLTVLSDKALKEDVLKTSVQNVFQWVKELVILFPNSVYNLMGAVAHDIDAVNQLYKKYFKAFGIDIDKIELSNIAVESLHLPTGLISDMKQTLKKDDRGKLVMLHTPKDDYLVSLNDLGEIQASKVGFLHNDDHTGILLSKSEESDGTNRLMDLIPLLGMAIKKNRVVVIDEINRSLHSALTHQFIKVFFQQTSDNSESQLIFSTHDILLLDSGMFGKKEIWFLDKRDGVSSLYPLDKFKLPSDMKDLGLNYMLGRFDAIPKI</sequence>
<dbReference type="RefSeq" id="WP_223929925.1">
    <property type="nucleotide sequence ID" value="NZ_BPTY01000002.1"/>
</dbReference>
<dbReference type="Gene3D" id="3.40.50.300">
    <property type="entry name" value="P-loop containing nucleotide triphosphate hydrolases"/>
    <property type="match status" value="1"/>
</dbReference>
<dbReference type="AlphaFoldDB" id="A0A9R1C8Z1"/>
<feature type="domain" description="ATPase AAA-type core" evidence="1">
    <location>
        <begin position="24"/>
        <end position="363"/>
    </location>
</feature>
<organism evidence="2 3">
    <name type="scientific">Prevotella lacticifex</name>
    <dbReference type="NCBI Taxonomy" id="2854755"/>
    <lineage>
        <taxon>Bacteria</taxon>
        <taxon>Pseudomonadati</taxon>
        <taxon>Bacteroidota</taxon>
        <taxon>Bacteroidia</taxon>
        <taxon>Bacteroidales</taxon>
        <taxon>Prevotellaceae</taxon>
        <taxon>Prevotella</taxon>
    </lineage>
</organism>
<dbReference type="GO" id="GO:0005524">
    <property type="term" value="F:ATP binding"/>
    <property type="evidence" value="ECO:0007669"/>
    <property type="project" value="InterPro"/>
</dbReference>
<dbReference type="Proteomes" id="UP000825483">
    <property type="component" value="Unassembled WGS sequence"/>
</dbReference>
<proteinExistence type="predicted"/>
<dbReference type="Pfam" id="PF13304">
    <property type="entry name" value="AAA_21"/>
    <property type="match status" value="1"/>
</dbReference>
<evidence type="ECO:0000313" key="2">
    <source>
        <dbReference type="EMBL" id="GJG58211.1"/>
    </source>
</evidence>
<dbReference type="InterPro" id="IPR003959">
    <property type="entry name" value="ATPase_AAA_core"/>
</dbReference>
<evidence type="ECO:0000259" key="1">
    <source>
        <dbReference type="Pfam" id="PF13304"/>
    </source>
</evidence>
<name>A0A9R1C8Z1_9BACT</name>
<dbReference type="PANTHER" id="PTHR40396:SF1">
    <property type="entry name" value="ATPASE AAA-TYPE CORE DOMAIN-CONTAINING PROTEIN"/>
    <property type="match status" value="1"/>
</dbReference>
<gene>
    <name evidence="2" type="ORF">PRLR5076_10620</name>
</gene>
<keyword evidence="3" id="KW-1185">Reference proteome</keyword>
<dbReference type="InterPro" id="IPR027417">
    <property type="entry name" value="P-loop_NTPase"/>
</dbReference>
<accession>A0A9R1C8Z1</accession>
<protein>
    <submittedName>
        <fullName evidence="2">Transporter</fullName>
    </submittedName>
</protein>
<reference evidence="2" key="1">
    <citation type="journal article" date="2022" name="Int. J. Syst. Evol. Microbiol.">
        <title>Prevotella lacticifex sp. nov., isolated from the rumen of cows.</title>
        <authorList>
            <person name="Shinkai T."/>
            <person name="Ikeyama N."/>
            <person name="Kumagai M."/>
            <person name="Ohmori H."/>
            <person name="Sakamoto M."/>
            <person name="Ohkuma M."/>
            <person name="Mitsumori M."/>
        </authorList>
    </citation>
    <scope>NUCLEOTIDE SEQUENCE</scope>
    <source>
        <strain evidence="2">R5076</strain>
    </source>
</reference>
<dbReference type="GeneID" id="72467993"/>
<dbReference type="GO" id="GO:0016887">
    <property type="term" value="F:ATP hydrolysis activity"/>
    <property type="evidence" value="ECO:0007669"/>
    <property type="project" value="InterPro"/>
</dbReference>
<comment type="caution">
    <text evidence="2">The sequence shown here is derived from an EMBL/GenBank/DDBJ whole genome shotgun (WGS) entry which is preliminary data.</text>
</comment>
<dbReference type="PANTHER" id="PTHR40396">
    <property type="entry name" value="ATPASE-LIKE PROTEIN"/>
    <property type="match status" value="1"/>
</dbReference>
<dbReference type="SUPFAM" id="SSF52540">
    <property type="entry name" value="P-loop containing nucleoside triphosphate hydrolases"/>
    <property type="match status" value="1"/>
</dbReference>
<evidence type="ECO:0000313" key="3">
    <source>
        <dbReference type="Proteomes" id="UP000825483"/>
    </source>
</evidence>